<dbReference type="GO" id="GO:0005506">
    <property type="term" value="F:iron ion binding"/>
    <property type="evidence" value="ECO:0007669"/>
    <property type="project" value="InterPro"/>
</dbReference>
<keyword evidence="15" id="KW-0812">Transmembrane</keyword>
<keyword evidence="12 15" id="KW-0472">Membrane</keyword>
<name>A0A6J0BM76_NEOLC</name>
<feature type="transmembrane region" description="Helical" evidence="15">
    <location>
        <begin position="7"/>
        <end position="28"/>
    </location>
</feature>
<evidence type="ECO:0000256" key="11">
    <source>
        <dbReference type="ARBA" id="ARBA00023033"/>
    </source>
</evidence>
<evidence type="ECO:0000256" key="7">
    <source>
        <dbReference type="ARBA" id="ARBA00022824"/>
    </source>
</evidence>
<dbReference type="PRINTS" id="PR00463">
    <property type="entry name" value="EP450I"/>
</dbReference>
<keyword evidence="16" id="KW-1185">Reference proteome</keyword>
<dbReference type="PRINTS" id="PR00385">
    <property type="entry name" value="P450"/>
</dbReference>
<keyword evidence="5 13" id="KW-0349">Heme</keyword>
<dbReference type="PANTHER" id="PTHR24292">
    <property type="entry name" value="CYTOCHROME P450"/>
    <property type="match status" value="1"/>
</dbReference>
<evidence type="ECO:0000256" key="6">
    <source>
        <dbReference type="ARBA" id="ARBA00022723"/>
    </source>
</evidence>
<evidence type="ECO:0000313" key="17">
    <source>
        <dbReference type="RefSeq" id="XP_015515352.2"/>
    </source>
</evidence>
<dbReference type="InterPro" id="IPR036396">
    <property type="entry name" value="Cyt_P450_sf"/>
</dbReference>
<dbReference type="Gene3D" id="1.10.630.10">
    <property type="entry name" value="Cytochrome P450"/>
    <property type="match status" value="1"/>
</dbReference>
<dbReference type="CDD" id="cd11056">
    <property type="entry name" value="CYP6-like"/>
    <property type="match status" value="1"/>
</dbReference>
<sequence>MKEEWNSLWSAALAVLGLLGIFLGTHLWRNFTVLWYYKSFNVPYSKPVFIFGNMLPMVLKRKSFAKFIKDLYEEFPNAQYSGAFEFTNPVYVLRDTELIKSVTVKNFDHFPNHKPFVDSSMDPLLGGNLFSMTGERWKEMRSIVSPTFTSSKMRVMFELISKCADDFTDYLEKQPRPFTVEMKGLFTRYTNDVIATAAFGISVNSLENQENEFYLMGKDATDFSGLRAVKMFLFSWSPTLMRLLRQTFVSHKVATFFRNIVEDTISTRIKDGIVRPDLIHLLMQAKHKQGDEKLSIDEITAQAFIFFFAGFDTASTLMSFTCHQLAVHSDIQDKLIAEIDAAFEEEGGKLSYDKVSQLKYLDMVLNETLRYYPPAVFTDRLSDLEFELPPPNENGKPVIVKPGTRVWIPIYALHHDPQYFPDPEKFDPERFSPENKGSINPFAYMPFGVGPRICPGNRFALMETKIVLCCLLRKFHIRVGSKTHVPLVLNRKTPAMAAEHGFWLDLESRKPAVC</sequence>
<dbReference type="RefSeq" id="XP_015515352.2">
    <property type="nucleotide sequence ID" value="XM_015659866.2"/>
</dbReference>
<organism evidence="17">
    <name type="scientific">Neodiprion lecontei</name>
    <name type="common">Redheaded pine sawfly</name>
    <dbReference type="NCBI Taxonomy" id="441921"/>
    <lineage>
        <taxon>Eukaryota</taxon>
        <taxon>Metazoa</taxon>
        <taxon>Ecdysozoa</taxon>
        <taxon>Arthropoda</taxon>
        <taxon>Hexapoda</taxon>
        <taxon>Insecta</taxon>
        <taxon>Pterygota</taxon>
        <taxon>Neoptera</taxon>
        <taxon>Endopterygota</taxon>
        <taxon>Hymenoptera</taxon>
        <taxon>Tenthredinoidea</taxon>
        <taxon>Diprionidae</taxon>
        <taxon>Diprioninae</taxon>
        <taxon>Neodiprion</taxon>
    </lineage>
</organism>
<comment type="subcellular location">
    <subcellularLocation>
        <location evidence="3">Endoplasmic reticulum membrane</location>
        <topology evidence="3">Peripheral membrane protein</topology>
    </subcellularLocation>
    <subcellularLocation>
        <location evidence="2">Microsome membrane</location>
        <topology evidence="2">Peripheral membrane protein</topology>
    </subcellularLocation>
</comment>
<evidence type="ECO:0000313" key="16">
    <source>
        <dbReference type="Proteomes" id="UP000829291"/>
    </source>
</evidence>
<dbReference type="GO" id="GO:0016705">
    <property type="term" value="F:oxidoreductase activity, acting on paired donors, with incorporation or reduction of molecular oxygen"/>
    <property type="evidence" value="ECO:0007669"/>
    <property type="project" value="InterPro"/>
</dbReference>
<keyword evidence="10 13" id="KW-0408">Iron</keyword>
<keyword evidence="8" id="KW-0492">Microsome</keyword>
<dbReference type="PANTHER" id="PTHR24292:SF54">
    <property type="entry name" value="CYP9F3-RELATED"/>
    <property type="match status" value="1"/>
</dbReference>
<dbReference type="GeneID" id="107221028"/>
<keyword evidence="9 14" id="KW-0560">Oxidoreductase</keyword>
<dbReference type="InterPro" id="IPR050476">
    <property type="entry name" value="Insect_CytP450_Detox"/>
</dbReference>
<feature type="binding site" description="axial binding residue" evidence="13">
    <location>
        <position position="454"/>
    </location>
    <ligand>
        <name>heme</name>
        <dbReference type="ChEBI" id="CHEBI:30413"/>
    </ligand>
    <ligandPart>
        <name>Fe</name>
        <dbReference type="ChEBI" id="CHEBI:18248"/>
    </ligandPart>
</feature>
<dbReference type="AlphaFoldDB" id="A0A6J0BM76"/>
<dbReference type="GO" id="GO:0004497">
    <property type="term" value="F:monooxygenase activity"/>
    <property type="evidence" value="ECO:0007669"/>
    <property type="project" value="UniProtKB-KW"/>
</dbReference>
<dbReference type="OrthoDB" id="2789670at2759"/>
<dbReference type="PROSITE" id="PS00086">
    <property type="entry name" value="CYTOCHROME_P450"/>
    <property type="match status" value="1"/>
</dbReference>
<dbReference type="FunCoup" id="A0A6J0BM76">
    <property type="interactions" value="52"/>
</dbReference>
<dbReference type="GO" id="GO:0020037">
    <property type="term" value="F:heme binding"/>
    <property type="evidence" value="ECO:0007669"/>
    <property type="project" value="InterPro"/>
</dbReference>
<evidence type="ECO:0000256" key="10">
    <source>
        <dbReference type="ARBA" id="ARBA00023004"/>
    </source>
</evidence>
<evidence type="ECO:0000256" key="5">
    <source>
        <dbReference type="ARBA" id="ARBA00022617"/>
    </source>
</evidence>
<gene>
    <name evidence="17" type="primary">LOC107221028</name>
</gene>
<evidence type="ECO:0000256" key="2">
    <source>
        <dbReference type="ARBA" id="ARBA00004174"/>
    </source>
</evidence>
<evidence type="ECO:0000256" key="3">
    <source>
        <dbReference type="ARBA" id="ARBA00004406"/>
    </source>
</evidence>
<dbReference type="InterPro" id="IPR002401">
    <property type="entry name" value="Cyt_P450_E_grp-I"/>
</dbReference>
<evidence type="ECO:0000256" key="8">
    <source>
        <dbReference type="ARBA" id="ARBA00022848"/>
    </source>
</evidence>
<evidence type="ECO:0000256" key="12">
    <source>
        <dbReference type="ARBA" id="ARBA00023136"/>
    </source>
</evidence>
<dbReference type="Proteomes" id="UP000829291">
    <property type="component" value="Chromosome 6"/>
</dbReference>
<accession>A0A6J0BM76</accession>
<dbReference type="InterPro" id="IPR001128">
    <property type="entry name" value="Cyt_P450"/>
</dbReference>
<keyword evidence="11 14" id="KW-0503">Monooxygenase</keyword>
<dbReference type="KEGG" id="nlo:107221028"/>
<evidence type="ECO:0000256" key="9">
    <source>
        <dbReference type="ARBA" id="ARBA00023002"/>
    </source>
</evidence>
<keyword evidence="7" id="KW-0256">Endoplasmic reticulum</keyword>
<comment type="similarity">
    <text evidence="4 14">Belongs to the cytochrome P450 family.</text>
</comment>
<evidence type="ECO:0000256" key="4">
    <source>
        <dbReference type="ARBA" id="ARBA00010617"/>
    </source>
</evidence>
<comment type="cofactor">
    <cofactor evidence="1 13">
        <name>heme</name>
        <dbReference type="ChEBI" id="CHEBI:30413"/>
    </cofactor>
</comment>
<dbReference type="Pfam" id="PF00067">
    <property type="entry name" value="p450"/>
    <property type="match status" value="1"/>
</dbReference>
<keyword evidence="6 13" id="KW-0479">Metal-binding</keyword>
<dbReference type="InParanoid" id="A0A6J0BM76"/>
<reference evidence="17" key="1">
    <citation type="submission" date="2025-08" db="UniProtKB">
        <authorList>
            <consortium name="RefSeq"/>
        </authorList>
    </citation>
    <scope>IDENTIFICATION</scope>
    <source>
        <tissue evidence="17">Thorax and Abdomen</tissue>
    </source>
</reference>
<evidence type="ECO:0000256" key="1">
    <source>
        <dbReference type="ARBA" id="ARBA00001971"/>
    </source>
</evidence>
<evidence type="ECO:0000256" key="15">
    <source>
        <dbReference type="SAM" id="Phobius"/>
    </source>
</evidence>
<proteinExistence type="inferred from homology"/>
<protein>
    <submittedName>
        <fullName evidence="17">Cytochrome P450 9e2</fullName>
    </submittedName>
</protein>
<evidence type="ECO:0000256" key="14">
    <source>
        <dbReference type="RuleBase" id="RU000461"/>
    </source>
</evidence>
<keyword evidence="15" id="KW-1133">Transmembrane helix</keyword>
<dbReference type="GO" id="GO:0005789">
    <property type="term" value="C:endoplasmic reticulum membrane"/>
    <property type="evidence" value="ECO:0007669"/>
    <property type="project" value="UniProtKB-SubCell"/>
</dbReference>
<dbReference type="SUPFAM" id="SSF48264">
    <property type="entry name" value="Cytochrome P450"/>
    <property type="match status" value="1"/>
</dbReference>
<evidence type="ECO:0000256" key="13">
    <source>
        <dbReference type="PIRSR" id="PIRSR602401-1"/>
    </source>
</evidence>
<dbReference type="InterPro" id="IPR017972">
    <property type="entry name" value="Cyt_P450_CS"/>
</dbReference>